<proteinExistence type="predicted"/>
<sequence length="847" mass="95110">MKLINLDIMLNTISRVFTSVLCLTLSFFLIGAQAKVPVDEQFRVVNEGGYTDYSPIEYNPDVRGFQPFNDNFRLCFYNTTPNAYTLALRIGNRAQESTLRWVWEANRGSPVKENATLTFGEDGNLVLAEADGRLVWQTNTANKAKKLVLYYTTNKTPKPIAYYNYEFFSKITQLQSITFKAVEDIFDSTWGLHMEGVDSGSKFNVSTFLSIPKHNATLSFIRLESDGNVRVWTYSTAATATAWDVTYTAFTNDDTDGNDECRIPEHCLNFGLCKKGQCNACPSDKGLLGWDETCKTPSLASCDPKTFHYFKIEGADSFMTKYNGGSSATEKACGDKCTRDCKCLGFFYNRKSSRCWLGYELKTLTRTGDSSLVAYVKAPNSNKNLSIRISEKLPLNQSNLSRMFLYSQGDTTFIYFISRLSAFRDGLKTLSQAPRVNDLESLRDLGACDQVLTTIKLLEKQRAMKLQLEILLATALTIATVSVVIAQVPPEKQFRVLNEPSYAPYITEYDAGYRFLSSENQSFFTLPFQLMFYNTTPSAYVLALRVGSRRDLDYTRWIWDANRNNPVGDNSTLSLGRDGNLVLAELDGQIKWQTNTANKGGLTMYVNKTGQPLAYGGWPSEDYRGTVTFTVRREFDNLTEPSAYELLLEPAPQQTTTNPGNNRRLLQSRPLGILSKVNYNCTISYLRLGSDGSLKAFSYFPAATYLEWEETFAFFSRNFVRPCGLPSFCGEFGYCSRGMCVGCPTPKGLFAWSEKCSAPKTTEFCGGRNKGKTVKYYKIVGVEHFNGPYVNDGQGPVSVNECKAKCDRDCKCLGYFYKEKDKKCLVAPLLGTLIKDANTSSIGYIKY</sequence>
<evidence type="ECO:0000256" key="3">
    <source>
        <dbReference type="ARBA" id="ARBA00023180"/>
    </source>
</evidence>
<feature type="domain" description="Apple" evidence="6">
    <location>
        <begin position="302"/>
        <end position="379"/>
    </location>
</feature>
<dbReference type="PANTHER" id="PTHR32444">
    <property type="entry name" value="BULB-TYPE LECTIN DOMAIN-CONTAINING PROTEIN"/>
    <property type="match status" value="1"/>
</dbReference>
<evidence type="ECO:0000259" key="6">
    <source>
        <dbReference type="PROSITE" id="PS50948"/>
    </source>
</evidence>
<dbReference type="PROSITE" id="PS50927">
    <property type="entry name" value="BULB_LECTIN"/>
    <property type="match status" value="2"/>
</dbReference>
<organism evidence="7 8">
    <name type="scientific">Brassica napus</name>
    <name type="common">Rape</name>
    <dbReference type="NCBI Taxonomy" id="3708"/>
    <lineage>
        <taxon>Eukaryota</taxon>
        <taxon>Viridiplantae</taxon>
        <taxon>Streptophyta</taxon>
        <taxon>Embryophyta</taxon>
        <taxon>Tracheophyta</taxon>
        <taxon>Spermatophyta</taxon>
        <taxon>Magnoliopsida</taxon>
        <taxon>eudicotyledons</taxon>
        <taxon>Gunneridae</taxon>
        <taxon>Pentapetalae</taxon>
        <taxon>rosids</taxon>
        <taxon>malvids</taxon>
        <taxon>Brassicales</taxon>
        <taxon>Brassicaceae</taxon>
        <taxon>Brassiceae</taxon>
        <taxon>Brassica</taxon>
    </lineage>
</organism>
<dbReference type="Gene3D" id="2.90.10.10">
    <property type="entry name" value="Bulb-type lectin domain"/>
    <property type="match status" value="2"/>
</dbReference>
<feature type="signal peptide" evidence="4">
    <location>
        <begin position="1"/>
        <end position="34"/>
    </location>
</feature>
<dbReference type="SUPFAM" id="SSF51110">
    <property type="entry name" value="alpha-D-mannose-specific plant lectins"/>
    <property type="match status" value="2"/>
</dbReference>
<dbReference type="InterPro" id="IPR001480">
    <property type="entry name" value="Bulb-type_lectin_dom"/>
</dbReference>
<dbReference type="InterPro" id="IPR003609">
    <property type="entry name" value="Pan_app"/>
</dbReference>
<keyword evidence="3" id="KW-0325">Glycoprotein</keyword>
<feature type="chain" id="PRO_5045751110" description="Bulb-type lectin domain-containing protein" evidence="4">
    <location>
        <begin position="35"/>
        <end position="847"/>
    </location>
</feature>
<reference evidence="7 8" key="1">
    <citation type="submission" date="2021-05" db="EMBL/GenBank/DDBJ databases">
        <title>Genome Assembly of Synthetic Allotetraploid Brassica napus Reveals Homoeologous Exchanges between Subgenomes.</title>
        <authorList>
            <person name="Davis J.T."/>
        </authorList>
    </citation>
    <scope>NUCLEOTIDE SEQUENCE [LARGE SCALE GENOMIC DNA]</scope>
    <source>
        <strain evidence="8">cv. Da-Ae</strain>
        <tissue evidence="7">Seedling</tissue>
    </source>
</reference>
<dbReference type="CDD" id="cd01098">
    <property type="entry name" value="PAN_AP_plant"/>
    <property type="match status" value="1"/>
</dbReference>
<evidence type="ECO:0000259" key="5">
    <source>
        <dbReference type="PROSITE" id="PS50927"/>
    </source>
</evidence>
<dbReference type="EMBL" id="JAGKQM010000007">
    <property type="protein sequence ID" value="KAH0919168.1"/>
    <property type="molecule type" value="Genomic_DNA"/>
</dbReference>
<dbReference type="SMART" id="SM00108">
    <property type="entry name" value="B_lectin"/>
    <property type="match status" value="2"/>
</dbReference>
<evidence type="ECO:0000256" key="1">
    <source>
        <dbReference type="ARBA" id="ARBA00022729"/>
    </source>
</evidence>
<dbReference type="PANTHER" id="PTHR32444:SF237">
    <property type="entry name" value="EP1-LIKE GLYCOPROTEIN 3-RELATED"/>
    <property type="match status" value="1"/>
</dbReference>
<feature type="domain" description="Bulb-type lectin" evidence="5">
    <location>
        <begin position="507"/>
        <end position="627"/>
    </location>
</feature>
<evidence type="ECO:0000313" key="7">
    <source>
        <dbReference type="EMBL" id="KAH0919168.1"/>
    </source>
</evidence>
<evidence type="ECO:0000313" key="8">
    <source>
        <dbReference type="Proteomes" id="UP000824890"/>
    </source>
</evidence>
<evidence type="ECO:0000256" key="4">
    <source>
        <dbReference type="SAM" id="SignalP"/>
    </source>
</evidence>
<evidence type="ECO:0000256" key="2">
    <source>
        <dbReference type="ARBA" id="ARBA00023157"/>
    </source>
</evidence>
<protein>
    <recommendedName>
        <fullName evidence="9">Bulb-type lectin domain-containing protein</fullName>
    </recommendedName>
</protein>
<accession>A0ABQ8CQ25</accession>
<evidence type="ECO:0008006" key="9">
    <source>
        <dbReference type="Google" id="ProtNLM"/>
    </source>
</evidence>
<keyword evidence="1 4" id="KW-0732">Signal</keyword>
<dbReference type="InterPro" id="IPR036426">
    <property type="entry name" value="Bulb-type_lectin_dom_sf"/>
</dbReference>
<feature type="domain" description="Bulb-type lectin" evidence="5">
    <location>
        <begin position="53"/>
        <end position="175"/>
    </location>
</feature>
<keyword evidence="8" id="KW-1185">Reference proteome</keyword>
<name>A0ABQ8CQ25_BRANA</name>
<dbReference type="Proteomes" id="UP000824890">
    <property type="component" value="Unassembled WGS sequence"/>
</dbReference>
<keyword evidence="2" id="KW-1015">Disulfide bond</keyword>
<comment type="caution">
    <text evidence="7">The sequence shown here is derived from an EMBL/GenBank/DDBJ whole genome shotgun (WGS) entry which is preliminary data.</text>
</comment>
<dbReference type="PROSITE" id="PS50948">
    <property type="entry name" value="PAN"/>
    <property type="match status" value="1"/>
</dbReference>
<gene>
    <name evidence="7" type="ORF">HID58_026828</name>
</gene>
<dbReference type="CDD" id="cd00028">
    <property type="entry name" value="B_lectin"/>
    <property type="match status" value="1"/>
</dbReference>